<keyword evidence="1" id="KW-1133">Transmembrane helix</keyword>
<gene>
    <name evidence="3" type="ORF">PR048_028967</name>
</gene>
<keyword evidence="1" id="KW-0812">Transmembrane</keyword>
<evidence type="ECO:0000259" key="2">
    <source>
        <dbReference type="Pfam" id="PF03184"/>
    </source>
</evidence>
<proteinExistence type="predicted"/>
<feature type="transmembrane region" description="Helical" evidence="1">
    <location>
        <begin position="17"/>
        <end position="37"/>
    </location>
</feature>
<evidence type="ECO:0000313" key="3">
    <source>
        <dbReference type="EMBL" id="KAJ8869956.1"/>
    </source>
</evidence>
<dbReference type="InterPro" id="IPR004875">
    <property type="entry name" value="DDE_SF_endonuclease_dom"/>
</dbReference>
<keyword evidence="1" id="KW-0472">Membrane</keyword>
<protein>
    <recommendedName>
        <fullName evidence="2">DDE-1 domain-containing protein</fullName>
    </recommendedName>
</protein>
<reference evidence="3 4" key="1">
    <citation type="submission" date="2023-02" db="EMBL/GenBank/DDBJ databases">
        <title>LHISI_Scaffold_Assembly.</title>
        <authorList>
            <person name="Stuart O.P."/>
            <person name="Cleave R."/>
            <person name="Magrath M.J.L."/>
            <person name="Mikheyev A.S."/>
        </authorList>
    </citation>
    <scope>NUCLEOTIDE SEQUENCE [LARGE SCALE GENOMIC DNA]</scope>
    <source>
        <strain evidence="3">Daus_M_001</strain>
        <tissue evidence="3">Leg muscle</tissue>
    </source>
</reference>
<dbReference type="Pfam" id="PF03184">
    <property type="entry name" value="DDE_1"/>
    <property type="match status" value="1"/>
</dbReference>
<dbReference type="EMBL" id="JARBHB010000013">
    <property type="protein sequence ID" value="KAJ8869956.1"/>
    <property type="molecule type" value="Genomic_DNA"/>
</dbReference>
<evidence type="ECO:0000313" key="4">
    <source>
        <dbReference type="Proteomes" id="UP001159363"/>
    </source>
</evidence>
<organism evidence="3 4">
    <name type="scientific">Dryococelus australis</name>
    <dbReference type="NCBI Taxonomy" id="614101"/>
    <lineage>
        <taxon>Eukaryota</taxon>
        <taxon>Metazoa</taxon>
        <taxon>Ecdysozoa</taxon>
        <taxon>Arthropoda</taxon>
        <taxon>Hexapoda</taxon>
        <taxon>Insecta</taxon>
        <taxon>Pterygota</taxon>
        <taxon>Neoptera</taxon>
        <taxon>Polyneoptera</taxon>
        <taxon>Phasmatodea</taxon>
        <taxon>Verophasmatodea</taxon>
        <taxon>Anareolatae</taxon>
        <taxon>Phasmatidae</taxon>
        <taxon>Eurycanthinae</taxon>
        <taxon>Dryococelus</taxon>
    </lineage>
</organism>
<accession>A0ABQ9GFR1</accession>
<name>A0ABQ9GFR1_9NEOP</name>
<dbReference type="Proteomes" id="UP001159363">
    <property type="component" value="Chromosome 12"/>
</dbReference>
<evidence type="ECO:0000256" key="1">
    <source>
        <dbReference type="SAM" id="Phobius"/>
    </source>
</evidence>
<feature type="domain" description="DDE-1" evidence="2">
    <location>
        <begin position="74"/>
        <end position="132"/>
    </location>
</feature>
<comment type="caution">
    <text evidence="3">The sequence shown here is derived from an EMBL/GenBank/DDBJ whole genome shotgun (WGS) entry which is preliminary data.</text>
</comment>
<keyword evidence="4" id="KW-1185">Reference proteome</keyword>
<sequence length="199" mass="22954">MGKRQVSRITSADRGSSASAVICTSAAGGFIPPMLIFRRQKFKRELEDGVPAGIIFACYGKEWMKLGVFEKCFDHFLAHTKPTANDRARENFVRIICLPLHTSHEKQLLDVGVMYPLSHHYDKGLEKWMTNHPGCVITDYQVSTIFCEAYLMACYPIMLSKYFKTQEYINMTMTYSVKKILLQHKQQMKIQKMEIQMIP</sequence>